<accession>A0AAV8V8T5</accession>
<name>A0AAV8V8T5_9CUCU</name>
<reference evidence="1 2" key="1">
    <citation type="journal article" date="2023" name="Insect Mol. Biol.">
        <title>Genome sequencing provides insights into the evolution of gene families encoding plant cell wall-degrading enzymes in longhorned beetles.</title>
        <authorList>
            <person name="Shin N.R."/>
            <person name="Okamura Y."/>
            <person name="Kirsch R."/>
            <person name="Pauchet Y."/>
        </authorList>
    </citation>
    <scope>NUCLEOTIDE SEQUENCE [LARGE SCALE GENOMIC DNA]</scope>
    <source>
        <strain evidence="1">EAD_L_NR</strain>
    </source>
</reference>
<dbReference type="Proteomes" id="UP001159042">
    <property type="component" value="Unassembled WGS sequence"/>
</dbReference>
<organism evidence="1 2">
    <name type="scientific">Exocentrus adspersus</name>
    <dbReference type="NCBI Taxonomy" id="1586481"/>
    <lineage>
        <taxon>Eukaryota</taxon>
        <taxon>Metazoa</taxon>
        <taxon>Ecdysozoa</taxon>
        <taxon>Arthropoda</taxon>
        <taxon>Hexapoda</taxon>
        <taxon>Insecta</taxon>
        <taxon>Pterygota</taxon>
        <taxon>Neoptera</taxon>
        <taxon>Endopterygota</taxon>
        <taxon>Coleoptera</taxon>
        <taxon>Polyphaga</taxon>
        <taxon>Cucujiformia</taxon>
        <taxon>Chrysomeloidea</taxon>
        <taxon>Cerambycidae</taxon>
        <taxon>Lamiinae</taxon>
        <taxon>Acanthocinini</taxon>
        <taxon>Exocentrus</taxon>
    </lineage>
</organism>
<evidence type="ECO:0000313" key="2">
    <source>
        <dbReference type="Proteomes" id="UP001159042"/>
    </source>
</evidence>
<proteinExistence type="predicted"/>
<sequence length="93" mass="11248">MLRLENLVYYIPKSRSELLFTEKYYVLMRHVAPKDIIFEFLNRGEYRFSNKLWNSTIFRNRIQEINISVLALKPIIRSIHKYSSFTEVVMVCL</sequence>
<protein>
    <recommendedName>
        <fullName evidence="3">Maturase K</fullName>
    </recommendedName>
</protein>
<keyword evidence="2" id="KW-1185">Reference proteome</keyword>
<evidence type="ECO:0008006" key="3">
    <source>
        <dbReference type="Google" id="ProtNLM"/>
    </source>
</evidence>
<evidence type="ECO:0000313" key="1">
    <source>
        <dbReference type="EMBL" id="KAJ8910385.1"/>
    </source>
</evidence>
<dbReference type="EMBL" id="JANEYG010000309">
    <property type="protein sequence ID" value="KAJ8910385.1"/>
    <property type="molecule type" value="Genomic_DNA"/>
</dbReference>
<dbReference type="AlphaFoldDB" id="A0AAV8V8T5"/>
<gene>
    <name evidence="1" type="ORF">NQ315_017278</name>
</gene>
<comment type="caution">
    <text evidence="1">The sequence shown here is derived from an EMBL/GenBank/DDBJ whole genome shotgun (WGS) entry which is preliminary data.</text>
</comment>